<dbReference type="PANTHER" id="PTHR38479">
    <property type="entry name" value="LMO0824 PROTEIN"/>
    <property type="match status" value="1"/>
</dbReference>
<dbReference type="Proteomes" id="UP000321484">
    <property type="component" value="Unassembled WGS sequence"/>
</dbReference>
<accession>A0A511Z2J9</accession>
<organism evidence="1 2">
    <name type="scientific">Actinotalea fermentans</name>
    <dbReference type="NCBI Taxonomy" id="43671"/>
    <lineage>
        <taxon>Bacteria</taxon>
        <taxon>Bacillati</taxon>
        <taxon>Actinomycetota</taxon>
        <taxon>Actinomycetes</taxon>
        <taxon>Micrococcales</taxon>
        <taxon>Cellulomonadaceae</taxon>
        <taxon>Actinotalea</taxon>
    </lineage>
</organism>
<comment type="caution">
    <text evidence="1">The sequence shown here is derived from an EMBL/GenBank/DDBJ whole genome shotgun (WGS) entry which is preliminary data.</text>
</comment>
<protein>
    <recommendedName>
        <fullName evidence="3">Winged helix DNA-binding domain-containing protein</fullName>
    </recommendedName>
</protein>
<dbReference type="EMBL" id="BJYK01000016">
    <property type="protein sequence ID" value="GEN81675.1"/>
    <property type="molecule type" value="Genomic_DNA"/>
</dbReference>
<reference evidence="1 2" key="1">
    <citation type="submission" date="2019-07" db="EMBL/GenBank/DDBJ databases">
        <title>Whole genome shotgun sequence of Actinotalea fermentans NBRC 105374.</title>
        <authorList>
            <person name="Hosoyama A."/>
            <person name="Uohara A."/>
            <person name="Ohji S."/>
            <person name="Ichikawa N."/>
        </authorList>
    </citation>
    <scope>NUCLEOTIDE SEQUENCE [LARGE SCALE GENOMIC DNA]</scope>
    <source>
        <strain evidence="1 2">NBRC 105374</strain>
    </source>
</reference>
<proteinExistence type="predicted"/>
<gene>
    <name evidence="1" type="ORF">AFE02nite_34090</name>
</gene>
<evidence type="ECO:0000313" key="2">
    <source>
        <dbReference type="Proteomes" id="UP000321484"/>
    </source>
</evidence>
<dbReference type="AlphaFoldDB" id="A0A511Z2J9"/>
<evidence type="ECO:0000313" key="1">
    <source>
        <dbReference type="EMBL" id="GEN81675.1"/>
    </source>
</evidence>
<dbReference type="PANTHER" id="PTHR38479:SF2">
    <property type="entry name" value="WINGED HELIX DNA-BINDING DOMAIN-CONTAINING PROTEIN"/>
    <property type="match status" value="1"/>
</dbReference>
<dbReference type="Pfam" id="PF06224">
    <property type="entry name" value="AlkZ-like"/>
    <property type="match status" value="1"/>
</dbReference>
<evidence type="ECO:0008006" key="3">
    <source>
        <dbReference type="Google" id="ProtNLM"/>
    </source>
</evidence>
<name>A0A511Z2J9_9CELL</name>
<keyword evidence="2" id="KW-1185">Reference proteome</keyword>
<sequence>MRDAQDVALLRLVAQRLVGPPLAGPADAVRHLAAVQAQDEAGALLSVALRCGDTREAVRSAFDAGELARSWPMRGTLHTVAAEDLPWMVELMTPRPRAASAKRRWQLDLDEDDVARARELAEAALAGTALTRAELLAVWDDAGLGTASGRGYHLIAELAQRGVLCLGPYRGTEQCFVLVAEHVREPRRLDGDAALAELALRFLTGHGPATAADLARWASLPLGSVRRGIAAVREQLTAVEVEGTEYLLAPQTLDAYADLRTTARRSILLVPGFDELILGYADRTMTLAAEHADRVVPGGNGVFRPTVVVGGRAVAVWRTAGTGRNRRLEVDPFDDAGLPPRVLAAAEKRWAALP</sequence>
<dbReference type="InterPro" id="IPR009351">
    <property type="entry name" value="AlkZ-like"/>
</dbReference>